<dbReference type="AlphaFoldDB" id="A0AAE1KBN0"/>
<evidence type="ECO:0000256" key="1">
    <source>
        <dbReference type="SAM" id="MobiDB-lite"/>
    </source>
</evidence>
<proteinExistence type="predicted"/>
<evidence type="ECO:0000313" key="2">
    <source>
        <dbReference type="EMBL" id="KAK3869274.1"/>
    </source>
</evidence>
<keyword evidence="3" id="KW-1185">Reference proteome</keyword>
<dbReference type="Proteomes" id="UP001286313">
    <property type="component" value="Unassembled WGS sequence"/>
</dbReference>
<feature type="compositionally biased region" description="Basic residues" evidence="1">
    <location>
        <begin position="69"/>
        <end position="88"/>
    </location>
</feature>
<comment type="caution">
    <text evidence="2">The sequence shown here is derived from an EMBL/GenBank/DDBJ whole genome shotgun (WGS) entry which is preliminary data.</text>
</comment>
<evidence type="ECO:0000313" key="3">
    <source>
        <dbReference type="Proteomes" id="UP001286313"/>
    </source>
</evidence>
<name>A0AAE1KBN0_PETCI</name>
<feature type="region of interest" description="Disordered" evidence="1">
    <location>
        <begin position="36"/>
        <end position="133"/>
    </location>
</feature>
<sequence length="133" mass="15657">MALRPLHPFNNILVQTVSRSCQVNSKLPSWDLVTGQGLGRVSRQSMEEKECGAVHKEGMEREGKEQGKHSRRIKGKGKGRRRRERRKRGNEESEEREGTRQAQQRNKGLGKGRRRRRGEERERGERERERKMR</sequence>
<accession>A0AAE1KBN0</accession>
<feature type="compositionally biased region" description="Basic and acidic residues" evidence="1">
    <location>
        <begin position="117"/>
        <end position="133"/>
    </location>
</feature>
<organism evidence="2 3">
    <name type="scientific">Petrolisthes cinctipes</name>
    <name type="common">Flat porcelain crab</name>
    <dbReference type="NCBI Taxonomy" id="88211"/>
    <lineage>
        <taxon>Eukaryota</taxon>
        <taxon>Metazoa</taxon>
        <taxon>Ecdysozoa</taxon>
        <taxon>Arthropoda</taxon>
        <taxon>Crustacea</taxon>
        <taxon>Multicrustacea</taxon>
        <taxon>Malacostraca</taxon>
        <taxon>Eumalacostraca</taxon>
        <taxon>Eucarida</taxon>
        <taxon>Decapoda</taxon>
        <taxon>Pleocyemata</taxon>
        <taxon>Anomura</taxon>
        <taxon>Galatheoidea</taxon>
        <taxon>Porcellanidae</taxon>
        <taxon>Petrolisthes</taxon>
    </lineage>
</organism>
<reference evidence="2" key="1">
    <citation type="submission" date="2023-10" db="EMBL/GenBank/DDBJ databases">
        <title>Genome assemblies of two species of porcelain crab, Petrolisthes cinctipes and Petrolisthes manimaculis (Anomura: Porcellanidae).</title>
        <authorList>
            <person name="Angst P."/>
        </authorList>
    </citation>
    <scope>NUCLEOTIDE SEQUENCE</scope>
    <source>
        <strain evidence="2">PB745_01</strain>
        <tissue evidence="2">Gill</tissue>
    </source>
</reference>
<dbReference type="EMBL" id="JAWQEG010002858">
    <property type="protein sequence ID" value="KAK3869274.1"/>
    <property type="molecule type" value="Genomic_DNA"/>
</dbReference>
<feature type="compositionally biased region" description="Basic and acidic residues" evidence="1">
    <location>
        <begin position="45"/>
        <end position="68"/>
    </location>
</feature>
<gene>
    <name evidence="2" type="ORF">Pcinc_025413</name>
</gene>
<protein>
    <submittedName>
        <fullName evidence="2">Uncharacterized protein</fullName>
    </submittedName>
</protein>